<keyword evidence="6" id="KW-1185">Reference proteome</keyword>
<keyword evidence="3" id="KW-0812">Transmembrane</keyword>
<accession>A0A7J7CAU4</accession>
<dbReference type="Gene3D" id="2.60.120.10">
    <property type="entry name" value="Jelly Rolls"/>
    <property type="match status" value="1"/>
</dbReference>
<evidence type="ECO:0000313" key="5">
    <source>
        <dbReference type="EMBL" id="KAF5731239.1"/>
    </source>
</evidence>
<feature type="transmembrane region" description="Helical" evidence="3">
    <location>
        <begin position="111"/>
        <end position="135"/>
    </location>
</feature>
<dbReference type="PANTHER" id="PTHR45651">
    <property type="entry name" value="CYCLIC NUCLEOTIDE-GATED ION CHANNEL 15-RELATED-RELATED"/>
    <property type="match status" value="1"/>
</dbReference>
<dbReference type="SUPFAM" id="SSF81324">
    <property type="entry name" value="Voltage-gated potassium channels"/>
    <property type="match status" value="1"/>
</dbReference>
<keyword evidence="1" id="KW-1071">Ligand-gated ion channel</keyword>
<comment type="caution">
    <text evidence="5">The sequence shown here is derived from an EMBL/GenBank/DDBJ whole genome shotgun (WGS) entry which is preliminary data.</text>
</comment>
<dbReference type="PANTHER" id="PTHR45651:SF5">
    <property type="entry name" value="CYCLIC NUCLEOTIDE-GATED ION CHANNEL 1"/>
    <property type="match status" value="1"/>
</dbReference>
<protein>
    <submittedName>
        <fullName evidence="5">Cyclic nucleotide-gated ion channel 1 -like protein</fullName>
    </submittedName>
</protein>
<dbReference type="InterPro" id="IPR000595">
    <property type="entry name" value="cNMP-bd_dom"/>
</dbReference>
<feature type="domain" description="Cyclic nucleotide-binding" evidence="4">
    <location>
        <begin position="218"/>
        <end position="300"/>
    </location>
</feature>
<evidence type="ECO:0000313" key="6">
    <source>
        <dbReference type="Proteomes" id="UP000593562"/>
    </source>
</evidence>
<evidence type="ECO:0000256" key="1">
    <source>
        <dbReference type="ARBA" id="ARBA00023286"/>
    </source>
</evidence>
<keyword evidence="3" id="KW-1133">Transmembrane helix</keyword>
<dbReference type="EMBL" id="JAAARO010000019">
    <property type="protein sequence ID" value="KAF5731239.1"/>
    <property type="molecule type" value="Genomic_DNA"/>
</dbReference>
<name>A0A7J7CAU4_TRIWF</name>
<dbReference type="PROSITE" id="PS50042">
    <property type="entry name" value="CNMP_BINDING_3"/>
    <property type="match status" value="1"/>
</dbReference>
<proteinExistence type="predicted"/>
<dbReference type="Proteomes" id="UP000593562">
    <property type="component" value="Unassembled WGS sequence"/>
</dbReference>
<organism evidence="5 6">
    <name type="scientific">Tripterygium wilfordii</name>
    <name type="common">Thunder God vine</name>
    <dbReference type="NCBI Taxonomy" id="458696"/>
    <lineage>
        <taxon>Eukaryota</taxon>
        <taxon>Viridiplantae</taxon>
        <taxon>Streptophyta</taxon>
        <taxon>Embryophyta</taxon>
        <taxon>Tracheophyta</taxon>
        <taxon>Spermatophyta</taxon>
        <taxon>Magnoliopsida</taxon>
        <taxon>eudicotyledons</taxon>
        <taxon>Gunneridae</taxon>
        <taxon>Pentapetalae</taxon>
        <taxon>rosids</taxon>
        <taxon>fabids</taxon>
        <taxon>Celastrales</taxon>
        <taxon>Celastraceae</taxon>
        <taxon>Tripterygium</taxon>
    </lineage>
</organism>
<sequence>MLAINGMGGLWYFLSIERLTQCWHEACENQVGCLNLFRCKDNNIGDLTFLNDFCPRDAHKTEFFDFGMFSDALESRIVETRDFPKKLLYCLHWGLLSLSCFGQNLQTSTHVWENVFAISIITLGLLLFLILLGNLQATLQARSARKEEMRRQAQEMEHWMPFKMVPEHLKSRVRRYLRYNWLESIGDDMDKFLVNLPEDLRKRIKSELHLKLIKMVPIFEKMDKPSLEALCDRLKAVIYTEESYVFREGEAVTEMLFIMQGRAIATNGDRDGFYNSAFLGGGDFCGEELLTWALEPHSTSRLPISTRNVRTITEVKAFTLKAEDLKFVATQFQWLSDKRLHHVFRFYSWQWRTWASCFIQAAWHAYRKRKHLEEEENRLQDPSTQACGKSLKDPSTQACGKSISLNTAIYASRFAANALRATRGWKAQMIQHTLLQKPPAPDFSYDEQ</sequence>
<dbReference type="InterPro" id="IPR014710">
    <property type="entry name" value="RmlC-like_jellyroll"/>
</dbReference>
<dbReference type="SMART" id="SM00100">
    <property type="entry name" value="cNMP"/>
    <property type="match status" value="1"/>
</dbReference>
<reference evidence="5 6" key="1">
    <citation type="journal article" date="2020" name="Nat. Commun.">
        <title>Genome of Tripterygium wilfordii and identification of cytochrome P450 involved in triptolide biosynthesis.</title>
        <authorList>
            <person name="Tu L."/>
            <person name="Su P."/>
            <person name="Zhang Z."/>
            <person name="Gao L."/>
            <person name="Wang J."/>
            <person name="Hu T."/>
            <person name="Zhou J."/>
            <person name="Zhang Y."/>
            <person name="Zhao Y."/>
            <person name="Liu Y."/>
            <person name="Song Y."/>
            <person name="Tong Y."/>
            <person name="Lu Y."/>
            <person name="Yang J."/>
            <person name="Xu C."/>
            <person name="Jia M."/>
            <person name="Peters R.J."/>
            <person name="Huang L."/>
            <person name="Gao W."/>
        </authorList>
    </citation>
    <scope>NUCLEOTIDE SEQUENCE [LARGE SCALE GENOMIC DNA]</scope>
    <source>
        <strain evidence="6">cv. XIE 37</strain>
        <tissue evidence="5">Leaf</tissue>
    </source>
</reference>
<dbReference type="GO" id="GO:0016020">
    <property type="term" value="C:membrane"/>
    <property type="evidence" value="ECO:0007669"/>
    <property type="project" value="UniProtKB-SubCell"/>
</dbReference>
<dbReference type="InterPro" id="IPR018490">
    <property type="entry name" value="cNMP-bd_dom_sf"/>
</dbReference>
<dbReference type="AlphaFoldDB" id="A0A7J7CAU4"/>
<evidence type="ECO:0000256" key="3">
    <source>
        <dbReference type="SAM" id="Phobius"/>
    </source>
</evidence>
<keyword evidence="2" id="KW-0407">Ion channel</keyword>
<dbReference type="GO" id="GO:0034220">
    <property type="term" value="P:monoatomic ion transmembrane transport"/>
    <property type="evidence" value="ECO:0007669"/>
    <property type="project" value="UniProtKB-KW"/>
</dbReference>
<keyword evidence="1" id="KW-0406">Ion transport</keyword>
<evidence type="ECO:0000259" key="4">
    <source>
        <dbReference type="PROSITE" id="PS50042"/>
    </source>
</evidence>
<gene>
    <name evidence="5" type="ORF">HS088_TW19G00845</name>
</gene>
<dbReference type="InParanoid" id="A0A7J7CAU4"/>
<keyword evidence="1" id="KW-0813">Transport</keyword>
<dbReference type="CDD" id="cd00038">
    <property type="entry name" value="CAP_ED"/>
    <property type="match status" value="1"/>
</dbReference>
<dbReference type="Gene3D" id="1.10.287.630">
    <property type="entry name" value="Helix hairpin bin"/>
    <property type="match status" value="1"/>
</dbReference>
<evidence type="ECO:0000256" key="2">
    <source>
        <dbReference type="ARBA" id="ARBA00023303"/>
    </source>
</evidence>
<dbReference type="SUPFAM" id="SSF51206">
    <property type="entry name" value="cAMP-binding domain-like"/>
    <property type="match status" value="1"/>
</dbReference>
<keyword evidence="3" id="KW-0472">Membrane</keyword>